<dbReference type="AlphaFoldDB" id="A0A3U9C293"/>
<reference evidence="3" key="1">
    <citation type="journal article" date="2018" name="Genome Biol.">
        <title>SKESA: strategic k-mer extension for scrupulous assemblies.</title>
        <authorList>
            <person name="Souvorov A."/>
            <person name="Agarwala R."/>
            <person name="Lipman D.J."/>
        </authorList>
    </citation>
    <scope>NUCLEOTIDE SEQUENCE</scope>
    <source>
        <strain evidence="3">13-0328</strain>
    </source>
</reference>
<gene>
    <name evidence="4" type="ORF">DAX72_016815</name>
    <name evidence="3" type="ORF">G0D71_18000</name>
    <name evidence="2" type="ORF">XT48_00910</name>
</gene>
<protein>
    <submittedName>
        <fullName evidence="2">DUF1828 domain-containing protein</fullName>
    </submittedName>
</protein>
<sequence>MMCSTIISRLGYECLPIGEESLRIISPFPYCDDGEHVGAFVQHINGSFKVTDRCDALMNMEARGISLNQSRLDVIRQALAREGAELNERGEILKWAHDEGELGKVTSDVIRAGILASAMSIDWYSSNQSKRFEAEVIDFISKSSLSNLMSLREEVSGMSGHNIVIPVTIKTAMPKYIFTSSIKEGGSWNSAYSLLGKLMDLYQANNAVNNRYVVIDNESIGSQMQQLILLFNDVSQVLPFESRSLWLPKLAA</sequence>
<reference evidence="4" key="5">
    <citation type="submission" date="2021-05" db="EMBL/GenBank/DDBJ databases">
        <title>Whole genome sequencing of cultured pathogen.</title>
        <authorList>
            <person name="Hoffmann M."/>
            <person name="Balkey M."/>
            <person name="Luo Y."/>
        </authorList>
    </citation>
    <scope>NUCLEOTIDE SEQUENCE</scope>
    <source>
        <strain evidence="4">CFSAN058598</strain>
    </source>
</reference>
<dbReference type="RefSeq" id="WP_031608838.1">
    <property type="nucleotide sequence ID" value="NZ_CP077696.1"/>
</dbReference>
<evidence type="ECO:0000259" key="1">
    <source>
        <dbReference type="Pfam" id="PF08861"/>
    </source>
</evidence>
<feature type="domain" description="DUF1828" evidence="1">
    <location>
        <begin position="27"/>
        <end position="93"/>
    </location>
</feature>
<evidence type="ECO:0000313" key="2">
    <source>
        <dbReference type="EMBL" id="ECH9791551.1"/>
    </source>
</evidence>
<dbReference type="EMBL" id="CP077696">
    <property type="protein sequence ID" value="QXR56881.1"/>
    <property type="molecule type" value="Genomic_DNA"/>
</dbReference>
<dbReference type="Pfam" id="PF08861">
    <property type="entry name" value="DUF1828"/>
    <property type="match status" value="1"/>
</dbReference>
<proteinExistence type="predicted"/>
<accession>A0A3U9C293</accession>
<organism evidence="2">
    <name type="scientific">Salmonella enterica I</name>
    <dbReference type="NCBI Taxonomy" id="59201"/>
    <lineage>
        <taxon>Bacteria</taxon>
        <taxon>Pseudomonadati</taxon>
        <taxon>Pseudomonadota</taxon>
        <taxon>Gammaproteobacteria</taxon>
        <taxon>Enterobacterales</taxon>
        <taxon>Enterobacteriaceae</taxon>
        <taxon>Salmonella</taxon>
    </lineage>
</organism>
<evidence type="ECO:0000313" key="4">
    <source>
        <dbReference type="EMBL" id="QXR56881.1"/>
    </source>
</evidence>
<reference evidence="3" key="3">
    <citation type="submission" date="2018-07" db="EMBL/GenBank/DDBJ databases">
        <authorList>
            <consortium name="NCBI Pathogen Detection Project"/>
        </authorList>
    </citation>
    <scope>NUCLEOTIDE SEQUENCE</scope>
    <source>
        <strain evidence="3">13-0328</strain>
    </source>
</reference>
<reference evidence="4" key="2">
    <citation type="submission" date="2018-04" db="EMBL/GenBank/DDBJ databases">
        <authorList>
            <person name="Bell R."/>
        </authorList>
    </citation>
    <scope>NUCLEOTIDE SEQUENCE</scope>
    <source>
        <strain evidence="4">CFSAN058598</strain>
    </source>
</reference>
<evidence type="ECO:0000313" key="3">
    <source>
        <dbReference type="EMBL" id="HAC6885251.1"/>
    </source>
</evidence>
<dbReference type="EMBL" id="DAAMJF010000049">
    <property type="protein sequence ID" value="HAC6885251.1"/>
    <property type="molecule type" value="Genomic_DNA"/>
</dbReference>
<reference evidence="2" key="4">
    <citation type="submission" date="2018-07" db="EMBL/GenBank/DDBJ databases">
        <authorList>
            <consortium name="GenomeTrakr network: Whole genome sequencing for foodborne pathogen traceback"/>
        </authorList>
    </citation>
    <scope>NUCLEOTIDE SEQUENCE</scope>
    <source>
        <strain evidence="2">NY-N13148</strain>
    </source>
</reference>
<dbReference type="InterPro" id="IPR014960">
    <property type="entry name" value="DUF1828"/>
</dbReference>
<name>A0A3U9C293_SALET</name>
<dbReference type="EMBL" id="AAITSG010000001">
    <property type="protein sequence ID" value="ECH9791551.1"/>
    <property type="molecule type" value="Genomic_DNA"/>
</dbReference>